<feature type="signal peptide" evidence="1">
    <location>
        <begin position="1"/>
        <end position="27"/>
    </location>
</feature>
<feature type="chain" id="PRO_5043010240" evidence="1">
    <location>
        <begin position="28"/>
        <end position="190"/>
    </location>
</feature>
<evidence type="ECO:0000256" key="1">
    <source>
        <dbReference type="SAM" id="SignalP"/>
    </source>
</evidence>
<dbReference type="EMBL" id="JAVFKY010000005">
    <property type="protein sequence ID" value="KAK5576762.1"/>
    <property type="molecule type" value="Genomic_DNA"/>
</dbReference>
<name>A0AAN7TV66_9MYCE</name>
<dbReference type="Proteomes" id="UP001344447">
    <property type="component" value="Unassembled WGS sequence"/>
</dbReference>
<dbReference type="AlphaFoldDB" id="A0AAN7TV66"/>
<evidence type="ECO:0000313" key="3">
    <source>
        <dbReference type="Proteomes" id="UP001344447"/>
    </source>
</evidence>
<organism evidence="2 3">
    <name type="scientific">Dictyostelium firmibasis</name>
    <dbReference type="NCBI Taxonomy" id="79012"/>
    <lineage>
        <taxon>Eukaryota</taxon>
        <taxon>Amoebozoa</taxon>
        <taxon>Evosea</taxon>
        <taxon>Eumycetozoa</taxon>
        <taxon>Dictyostelia</taxon>
        <taxon>Dictyosteliales</taxon>
        <taxon>Dictyosteliaceae</taxon>
        <taxon>Dictyostelium</taxon>
    </lineage>
</organism>
<keyword evidence="3" id="KW-1185">Reference proteome</keyword>
<keyword evidence="1" id="KW-0732">Signal</keyword>
<accession>A0AAN7TV66</accession>
<gene>
    <name evidence="2" type="ORF">RB653_007906</name>
</gene>
<evidence type="ECO:0000313" key="2">
    <source>
        <dbReference type="EMBL" id="KAK5576762.1"/>
    </source>
</evidence>
<comment type="caution">
    <text evidence="2">The sequence shown here is derived from an EMBL/GenBank/DDBJ whole genome shotgun (WGS) entry which is preliminary data.</text>
</comment>
<proteinExistence type="predicted"/>
<reference evidence="2 3" key="1">
    <citation type="submission" date="2023-11" db="EMBL/GenBank/DDBJ databases">
        <title>Dfirmibasis_genome.</title>
        <authorList>
            <person name="Edelbroek B."/>
            <person name="Kjellin J."/>
            <person name="Jerlstrom-Hultqvist J."/>
            <person name="Soderbom F."/>
        </authorList>
    </citation>
    <scope>NUCLEOTIDE SEQUENCE [LARGE SCALE GENOMIC DNA]</scope>
    <source>
        <strain evidence="2 3">TNS-C-14</strain>
    </source>
</reference>
<protein>
    <submittedName>
        <fullName evidence="2">Uncharacterized protein</fullName>
    </submittedName>
</protein>
<sequence length="190" mass="21077">MVKINKPSFLIIFLIIFSIINYKDTLADTTPPTGSPSTTPTQNLTIKYNYEISQLSQDDKYYNATLQGWIDSDGNIFHYSDCINDVEKKCPMASYRDNISRIHYVEYCVPVDYDCCGCNTVGQPINVKGEKNTVLTKVGSCFGCPSDSVCTTRNGAGLRYFCGKTSSASKLLNSITLSTFIIISLLLLLI</sequence>